<evidence type="ECO:0000313" key="2">
    <source>
        <dbReference type="Proteomes" id="UP001516400"/>
    </source>
</evidence>
<proteinExistence type="predicted"/>
<dbReference type="Proteomes" id="UP001516400">
    <property type="component" value="Unassembled WGS sequence"/>
</dbReference>
<keyword evidence="2" id="KW-1185">Reference proteome</keyword>
<accession>A0ABD2P0G5</accession>
<sequence length="160" mass="17478">MSNLCNFCGKSTWASGLRCSGFCGCSHHANGKCTDISGDQLPLIKSLPGGGWFCRGCRTDNNIPLSGSTNAKNKQSRQSIVQPVVSSQIGNDDVINVSRAEIALLPTEISELKRSVNFCSDKISDFSHTEELKKENHLLNEKLSAMPTKLNNLEQYSRSI</sequence>
<evidence type="ECO:0000313" key="1">
    <source>
        <dbReference type="EMBL" id="KAL3284295.1"/>
    </source>
</evidence>
<dbReference type="AlphaFoldDB" id="A0ABD2P0G5"/>
<protein>
    <submittedName>
        <fullName evidence="1">Uncharacterized protein</fullName>
    </submittedName>
</protein>
<organism evidence="1 2">
    <name type="scientific">Cryptolaemus montrouzieri</name>
    <dbReference type="NCBI Taxonomy" id="559131"/>
    <lineage>
        <taxon>Eukaryota</taxon>
        <taxon>Metazoa</taxon>
        <taxon>Ecdysozoa</taxon>
        <taxon>Arthropoda</taxon>
        <taxon>Hexapoda</taxon>
        <taxon>Insecta</taxon>
        <taxon>Pterygota</taxon>
        <taxon>Neoptera</taxon>
        <taxon>Endopterygota</taxon>
        <taxon>Coleoptera</taxon>
        <taxon>Polyphaga</taxon>
        <taxon>Cucujiformia</taxon>
        <taxon>Coccinelloidea</taxon>
        <taxon>Coccinellidae</taxon>
        <taxon>Scymninae</taxon>
        <taxon>Scymnini</taxon>
        <taxon>Cryptolaemus</taxon>
    </lineage>
</organism>
<name>A0ABD2P0G5_9CUCU</name>
<dbReference type="EMBL" id="JABFTP020000165">
    <property type="protein sequence ID" value="KAL3284295.1"/>
    <property type="molecule type" value="Genomic_DNA"/>
</dbReference>
<gene>
    <name evidence="1" type="ORF">HHI36_018453</name>
</gene>
<comment type="caution">
    <text evidence="1">The sequence shown here is derived from an EMBL/GenBank/DDBJ whole genome shotgun (WGS) entry which is preliminary data.</text>
</comment>
<reference evidence="1 2" key="1">
    <citation type="journal article" date="2021" name="BMC Biol.">
        <title>Horizontally acquired antibacterial genes associated with adaptive radiation of ladybird beetles.</title>
        <authorList>
            <person name="Li H.S."/>
            <person name="Tang X.F."/>
            <person name="Huang Y.H."/>
            <person name="Xu Z.Y."/>
            <person name="Chen M.L."/>
            <person name="Du X.Y."/>
            <person name="Qiu B.Y."/>
            <person name="Chen P.T."/>
            <person name="Zhang W."/>
            <person name="Slipinski A."/>
            <person name="Escalona H.E."/>
            <person name="Waterhouse R.M."/>
            <person name="Zwick A."/>
            <person name="Pang H."/>
        </authorList>
    </citation>
    <scope>NUCLEOTIDE SEQUENCE [LARGE SCALE GENOMIC DNA]</scope>
    <source>
        <strain evidence="1">SYSU2018</strain>
    </source>
</reference>